<comment type="caution">
    <text evidence="5">The sequence shown here is derived from an EMBL/GenBank/DDBJ whole genome shotgun (WGS) entry which is preliminary data.</text>
</comment>
<protein>
    <submittedName>
        <fullName evidence="5">GntR family transcriptional regulator</fullName>
    </submittedName>
</protein>
<dbReference type="PANTHER" id="PTHR38445:SF9">
    <property type="entry name" value="HTH-TYPE TRANSCRIPTIONAL REPRESSOR YTRA"/>
    <property type="match status" value="1"/>
</dbReference>
<name>A0A7W7L2X3_9MICC</name>
<proteinExistence type="predicted"/>
<evidence type="ECO:0000259" key="4">
    <source>
        <dbReference type="PROSITE" id="PS50949"/>
    </source>
</evidence>
<accession>A0A7W7L2X3</accession>
<keyword evidence="6" id="KW-1185">Reference proteome</keyword>
<reference evidence="5 6" key="1">
    <citation type="submission" date="2020-08" db="EMBL/GenBank/DDBJ databases">
        <title>Sequencing the genomes of 1000 actinobacteria strains.</title>
        <authorList>
            <person name="Klenk H.-P."/>
        </authorList>
    </citation>
    <scope>NUCLEOTIDE SEQUENCE [LARGE SCALE GENOMIC DNA]</scope>
    <source>
        <strain evidence="5 6">DSM 19079</strain>
    </source>
</reference>
<keyword evidence="1" id="KW-0805">Transcription regulation</keyword>
<sequence length="134" mass="13864">MSGPGPTPAREPALEVDLRSAVPPFEQIRAGVTALVQTGHLAPGAPLPSVRALAQDLGIAPGTVARAYRQLEAAGVVRTLRGRGTRVADSPPAPAADEVRAALAQAVRAAVAAGWDTDRIHSAVRDELDARRPD</sequence>
<dbReference type="InterPro" id="IPR000524">
    <property type="entry name" value="Tscrpt_reg_HTH_GntR"/>
</dbReference>
<dbReference type="InterPro" id="IPR036390">
    <property type="entry name" value="WH_DNA-bd_sf"/>
</dbReference>
<dbReference type="Pfam" id="PF00392">
    <property type="entry name" value="GntR"/>
    <property type="match status" value="1"/>
</dbReference>
<dbReference type="GO" id="GO:0003677">
    <property type="term" value="F:DNA binding"/>
    <property type="evidence" value="ECO:0007669"/>
    <property type="project" value="UniProtKB-KW"/>
</dbReference>
<dbReference type="PANTHER" id="PTHR38445">
    <property type="entry name" value="HTH-TYPE TRANSCRIPTIONAL REPRESSOR YTRA"/>
    <property type="match status" value="1"/>
</dbReference>
<dbReference type="Proteomes" id="UP000560081">
    <property type="component" value="Unassembled WGS sequence"/>
</dbReference>
<feature type="domain" description="HTH gntR-type" evidence="4">
    <location>
        <begin position="22"/>
        <end position="90"/>
    </location>
</feature>
<dbReference type="Gene3D" id="1.10.10.10">
    <property type="entry name" value="Winged helix-like DNA-binding domain superfamily/Winged helix DNA-binding domain"/>
    <property type="match status" value="1"/>
</dbReference>
<evidence type="ECO:0000313" key="6">
    <source>
        <dbReference type="Proteomes" id="UP000560081"/>
    </source>
</evidence>
<organism evidence="5 6">
    <name type="scientific">Micrococcus flavus</name>
    <dbReference type="NCBI Taxonomy" id="384602"/>
    <lineage>
        <taxon>Bacteria</taxon>
        <taxon>Bacillati</taxon>
        <taxon>Actinomycetota</taxon>
        <taxon>Actinomycetes</taxon>
        <taxon>Micrococcales</taxon>
        <taxon>Micrococcaceae</taxon>
        <taxon>Micrococcus</taxon>
    </lineage>
</organism>
<dbReference type="PROSITE" id="PS50949">
    <property type="entry name" value="HTH_GNTR"/>
    <property type="match status" value="1"/>
</dbReference>
<dbReference type="SMART" id="SM00345">
    <property type="entry name" value="HTH_GNTR"/>
    <property type="match status" value="1"/>
</dbReference>
<dbReference type="SUPFAM" id="SSF46785">
    <property type="entry name" value="Winged helix' DNA-binding domain"/>
    <property type="match status" value="1"/>
</dbReference>
<dbReference type="CDD" id="cd07377">
    <property type="entry name" value="WHTH_GntR"/>
    <property type="match status" value="1"/>
</dbReference>
<dbReference type="InterPro" id="IPR036388">
    <property type="entry name" value="WH-like_DNA-bd_sf"/>
</dbReference>
<dbReference type="GO" id="GO:0003700">
    <property type="term" value="F:DNA-binding transcription factor activity"/>
    <property type="evidence" value="ECO:0007669"/>
    <property type="project" value="InterPro"/>
</dbReference>
<dbReference type="RefSeq" id="WP_167736902.1">
    <property type="nucleotide sequence ID" value="NZ_BMLA01000006.1"/>
</dbReference>
<keyword evidence="2" id="KW-0238">DNA-binding</keyword>
<evidence type="ECO:0000256" key="3">
    <source>
        <dbReference type="ARBA" id="ARBA00023163"/>
    </source>
</evidence>
<gene>
    <name evidence="5" type="ORF">BJ976_000467</name>
</gene>
<evidence type="ECO:0000256" key="1">
    <source>
        <dbReference type="ARBA" id="ARBA00023015"/>
    </source>
</evidence>
<keyword evidence="3" id="KW-0804">Transcription</keyword>
<dbReference type="AlphaFoldDB" id="A0A7W7L2X3"/>
<evidence type="ECO:0000313" key="5">
    <source>
        <dbReference type="EMBL" id="MBB4882116.1"/>
    </source>
</evidence>
<evidence type="ECO:0000256" key="2">
    <source>
        <dbReference type="ARBA" id="ARBA00023125"/>
    </source>
</evidence>
<dbReference type="EMBL" id="JACHMC010000001">
    <property type="protein sequence ID" value="MBB4882116.1"/>
    <property type="molecule type" value="Genomic_DNA"/>
</dbReference>